<sequence>MARADALLRVLPRRRRRRPGRLAPDGLDRPRGRPDHRAEAGRGGRVLVTVTRLGPQACGTLSESGAREWLVTDGLGGYAIGTVAGLRTLSEWGVGSVSETAEGTAPHAATGCPAQAWSVAELLLVRRLLAGPRDTRRNAAPEGAVVRVSAAPAPNSSEHLETA</sequence>
<dbReference type="EMBL" id="JAANNP010000007">
    <property type="protein sequence ID" value="NHC14556.1"/>
    <property type="molecule type" value="Genomic_DNA"/>
</dbReference>
<reference evidence="3 4" key="1">
    <citation type="submission" date="2020-03" db="EMBL/GenBank/DDBJ databases">
        <title>Two novel Motilibacter sp.</title>
        <authorList>
            <person name="Liu S."/>
        </authorList>
    </citation>
    <scope>NUCLEOTIDE SEQUENCE [LARGE SCALE GENOMIC DNA]</scope>
    <source>
        <strain evidence="3 4">E257</strain>
    </source>
</reference>
<accession>A0ABX0GWS4</accession>
<gene>
    <name evidence="3" type="ORF">G9H71_12285</name>
</gene>
<feature type="compositionally biased region" description="Basic and acidic residues" evidence="1">
    <location>
        <begin position="26"/>
        <end position="42"/>
    </location>
</feature>
<comment type="caution">
    <text evidence="3">The sequence shown here is derived from an EMBL/GenBank/DDBJ whole genome shotgun (WGS) entry which is preliminary data.</text>
</comment>
<evidence type="ECO:0000313" key="4">
    <source>
        <dbReference type="Proteomes" id="UP000800981"/>
    </source>
</evidence>
<proteinExistence type="predicted"/>
<organism evidence="3 4">
    <name type="scientific">Motilibacter deserti</name>
    <dbReference type="NCBI Taxonomy" id="2714956"/>
    <lineage>
        <taxon>Bacteria</taxon>
        <taxon>Bacillati</taxon>
        <taxon>Actinomycetota</taxon>
        <taxon>Actinomycetes</taxon>
        <taxon>Motilibacterales</taxon>
        <taxon>Motilibacteraceae</taxon>
        <taxon>Motilibacter</taxon>
    </lineage>
</organism>
<evidence type="ECO:0000256" key="1">
    <source>
        <dbReference type="SAM" id="MobiDB-lite"/>
    </source>
</evidence>
<keyword evidence="4" id="KW-1185">Reference proteome</keyword>
<feature type="region of interest" description="Disordered" evidence="1">
    <location>
        <begin position="140"/>
        <end position="163"/>
    </location>
</feature>
<evidence type="ECO:0000313" key="3">
    <source>
        <dbReference type="EMBL" id="NHC14556.1"/>
    </source>
</evidence>
<evidence type="ECO:0000259" key="2">
    <source>
        <dbReference type="Pfam" id="PF12439"/>
    </source>
</evidence>
<dbReference type="Proteomes" id="UP000800981">
    <property type="component" value="Unassembled WGS sequence"/>
</dbReference>
<name>A0ABX0GWS4_9ACTN</name>
<protein>
    <recommendedName>
        <fullName evidence="2">Glycogen debranching enzyme bacterial and archaeal type N-terminal domain-containing protein</fullName>
    </recommendedName>
</protein>
<dbReference type="Pfam" id="PF12439">
    <property type="entry name" value="GDE_N"/>
    <property type="match status" value="1"/>
</dbReference>
<feature type="region of interest" description="Disordered" evidence="1">
    <location>
        <begin position="13"/>
        <end position="42"/>
    </location>
</feature>
<dbReference type="InterPro" id="IPR024742">
    <property type="entry name" value="Glycogen_debranch_N"/>
</dbReference>
<feature type="domain" description="Glycogen debranching enzyme bacterial and archaeal type N-terminal" evidence="2">
    <location>
        <begin position="67"/>
        <end position="88"/>
    </location>
</feature>